<dbReference type="EMBL" id="BPLQ01011967">
    <property type="protein sequence ID" value="GIY61688.1"/>
    <property type="molecule type" value="Genomic_DNA"/>
</dbReference>
<name>A0AAV4UVF4_9ARAC</name>
<evidence type="ECO:0000313" key="1">
    <source>
        <dbReference type="EMBL" id="GIY61688.1"/>
    </source>
</evidence>
<protein>
    <submittedName>
        <fullName evidence="1">Uncharacterized protein</fullName>
    </submittedName>
</protein>
<comment type="caution">
    <text evidence="1">The sequence shown here is derived from an EMBL/GenBank/DDBJ whole genome shotgun (WGS) entry which is preliminary data.</text>
</comment>
<gene>
    <name evidence="1" type="ORF">CDAR_164321</name>
</gene>
<reference evidence="1 2" key="1">
    <citation type="submission" date="2021-06" db="EMBL/GenBank/DDBJ databases">
        <title>Caerostris darwini draft genome.</title>
        <authorList>
            <person name="Kono N."/>
            <person name="Arakawa K."/>
        </authorList>
    </citation>
    <scope>NUCLEOTIDE SEQUENCE [LARGE SCALE GENOMIC DNA]</scope>
</reference>
<organism evidence="1 2">
    <name type="scientific">Caerostris darwini</name>
    <dbReference type="NCBI Taxonomy" id="1538125"/>
    <lineage>
        <taxon>Eukaryota</taxon>
        <taxon>Metazoa</taxon>
        <taxon>Ecdysozoa</taxon>
        <taxon>Arthropoda</taxon>
        <taxon>Chelicerata</taxon>
        <taxon>Arachnida</taxon>
        <taxon>Araneae</taxon>
        <taxon>Araneomorphae</taxon>
        <taxon>Entelegynae</taxon>
        <taxon>Araneoidea</taxon>
        <taxon>Araneidae</taxon>
        <taxon>Caerostris</taxon>
    </lineage>
</organism>
<accession>A0AAV4UVF4</accession>
<dbReference type="Proteomes" id="UP001054837">
    <property type="component" value="Unassembled WGS sequence"/>
</dbReference>
<keyword evidence="2" id="KW-1185">Reference proteome</keyword>
<proteinExistence type="predicted"/>
<evidence type="ECO:0000313" key="2">
    <source>
        <dbReference type="Proteomes" id="UP001054837"/>
    </source>
</evidence>
<dbReference type="AlphaFoldDB" id="A0AAV4UVF4"/>
<sequence>MFLWQILQTNCEEEIEMLWTNRRCLISEPFITFQYFPTKEAGQFGSGHESFPRIGKESVTVEFSRVTFRRETSWGVPGAATSELSEEGRTAV</sequence>